<dbReference type="EMBL" id="MGHS01000029">
    <property type="protein sequence ID" value="OGM76418.1"/>
    <property type="molecule type" value="Genomic_DNA"/>
</dbReference>
<dbReference type="PANTHER" id="PTHR10806:SF6">
    <property type="entry name" value="SIGNAL PEPTIDASE COMPLEX CATALYTIC SUBUNIT SEC11"/>
    <property type="match status" value="1"/>
</dbReference>
<name>A0A1F8CKZ1_9BACT</name>
<evidence type="ECO:0000256" key="6">
    <source>
        <dbReference type="SAM" id="Phobius"/>
    </source>
</evidence>
<evidence type="ECO:0000256" key="3">
    <source>
        <dbReference type="ARBA" id="ARBA00022989"/>
    </source>
</evidence>
<dbReference type="SUPFAM" id="SSF51306">
    <property type="entry name" value="LexA/Signal peptidase"/>
    <property type="match status" value="1"/>
</dbReference>
<dbReference type="Gene3D" id="2.10.109.10">
    <property type="entry name" value="Umud Fragment, subunit A"/>
    <property type="match status" value="1"/>
</dbReference>
<dbReference type="PANTHER" id="PTHR10806">
    <property type="entry name" value="SIGNAL PEPTIDASE COMPLEX CATALYTIC SUBUNIT SEC11"/>
    <property type="match status" value="1"/>
</dbReference>
<dbReference type="GO" id="GO:0004252">
    <property type="term" value="F:serine-type endopeptidase activity"/>
    <property type="evidence" value="ECO:0007669"/>
    <property type="project" value="UniProtKB-UniRule"/>
</dbReference>
<dbReference type="GO" id="GO:0006465">
    <property type="term" value="P:signal peptide processing"/>
    <property type="evidence" value="ECO:0007669"/>
    <property type="project" value="UniProtKB-UniRule"/>
</dbReference>
<organism evidence="7 8">
    <name type="scientific">Candidatus Woesebacteria bacterium RIFOXYA1_FULL_40_18</name>
    <dbReference type="NCBI Taxonomy" id="1802532"/>
    <lineage>
        <taxon>Bacteria</taxon>
        <taxon>Candidatus Woeseibacteriota</taxon>
    </lineage>
</organism>
<keyword evidence="3 6" id="KW-1133">Transmembrane helix</keyword>
<evidence type="ECO:0000256" key="1">
    <source>
        <dbReference type="ARBA" id="ARBA00004370"/>
    </source>
</evidence>
<comment type="subcellular location">
    <subcellularLocation>
        <location evidence="1">Membrane</location>
    </subcellularLocation>
</comment>
<dbReference type="CDD" id="cd06530">
    <property type="entry name" value="S26_SPase_I"/>
    <property type="match status" value="1"/>
</dbReference>
<dbReference type="InterPro" id="IPR036286">
    <property type="entry name" value="LexA/Signal_pep-like_sf"/>
</dbReference>
<keyword evidence="2 6" id="KW-0812">Transmembrane</keyword>
<dbReference type="NCBIfam" id="TIGR02228">
    <property type="entry name" value="sigpep_I_arch"/>
    <property type="match status" value="1"/>
</dbReference>
<dbReference type="GO" id="GO:0009003">
    <property type="term" value="F:signal peptidase activity"/>
    <property type="evidence" value="ECO:0007669"/>
    <property type="project" value="UniProtKB-EC"/>
</dbReference>
<feature type="transmembrane region" description="Helical" evidence="6">
    <location>
        <begin position="12"/>
        <end position="31"/>
    </location>
</feature>
<comment type="caution">
    <text evidence="7">The sequence shown here is derived from an EMBL/GenBank/DDBJ whole genome shotgun (WGS) entry which is preliminary data.</text>
</comment>
<dbReference type="InterPro" id="IPR001733">
    <property type="entry name" value="Peptidase_S26B"/>
</dbReference>
<dbReference type="EC" id="3.4.21.89" evidence="5"/>
<dbReference type="Proteomes" id="UP000177855">
    <property type="component" value="Unassembled WGS sequence"/>
</dbReference>
<evidence type="ECO:0000313" key="8">
    <source>
        <dbReference type="Proteomes" id="UP000177855"/>
    </source>
</evidence>
<evidence type="ECO:0000313" key="7">
    <source>
        <dbReference type="EMBL" id="OGM76418.1"/>
    </source>
</evidence>
<protein>
    <recommendedName>
        <fullName evidence="5">Signal peptidase I</fullName>
        <ecNumber evidence="5">3.4.21.89</ecNumber>
    </recommendedName>
</protein>
<dbReference type="GO" id="GO:0016020">
    <property type="term" value="C:membrane"/>
    <property type="evidence" value="ECO:0007669"/>
    <property type="project" value="UniProtKB-SubCell"/>
</dbReference>
<sequence length="181" mass="20113">MKKLRKIGKVVYWVITVALILIAGATAFSVLEVGGIYRLFVVQSGSMEPKIKTGSVVLVVREKNYKVNDIITFLFNLDAKPRDLNSTITHRIFSLKDSSDGKNIETKGDANQAPDKEIVKESQILGKVVFSVPYLGYVVAFARTQTGLILLIVIPATIIIYSEAMNIKNEITRIIKEKKAK</sequence>
<gene>
    <name evidence="7" type="ORF">A2210_00215</name>
</gene>
<keyword evidence="4 6" id="KW-0472">Membrane</keyword>
<accession>A0A1F8CKZ1</accession>
<dbReference type="InterPro" id="IPR019533">
    <property type="entry name" value="Peptidase_S26"/>
</dbReference>
<proteinExistence type="predicted"/>
<evidence type="ECO:0000256" key="4">
    <source>
        <dbReference type="ARBA" id="ARBA00023136"/>
    </source>
</evidence>
<evidence type="ECO:0000256" key="2">
    <source>
        <dbReference type="ARBA" id="ARBA00022692"/>
    </source>
</evidence>
<feature type="transmembrane region" description="Helical" evidence="6">
    <location>
        <begin position="134"/>
        <end position="161"/>
    </location>
</feature>
<reference evidence="7 8" key="1">
    <citation type="journal article" date="2016" name="Nat. Commun.">
        <title>Thousands of microbial genomes shed light on interconnected biogeochemical processes in an aquifer system.</title>
        <authorList>
            <person name="Anantharaman K."/>
            <person name="Brown C.T."/>
            <person name="Hug L.A."/>
            <person name="Sharon I."/>
            <person name="Castelle C.J."/>
            <person name="Probst A.J."/>
            <person name="Thomas B.C."/>
            <person name="Singh A."/>
            <person name="Wilkins M.J."/>
            <person name="Karaoz U."/>
            <person name="Brodie E.L."/>
            <person name="Williams K.H."/>
            <person name="Hubbard S.S."/>
            <person name="Banfield J.F."/>
        </authorList>
    </citation>
    <scope>NUCLEOTIDE SEQUENCE [LARGE SCALE GENOMIC DNA]</scope>
</reference>
<dbReference type="STRING" id="1802532.A2210_00215"/>
<dbReference type="AlphaFoldDB" id="A0A1F8CKZ1"/>
<evidence type="ECO:0000256" key="5">
    <source>
        <dbReference type="NCBIfam" id="TIGR02228"/>
    </source>
</evidence>